<dbReference type="InterPro" id="IPR027417">
    <property type="entry name" value="P-loop_NTPase"/>
</dbReference>
<keyword evidence="3" id="KW-1185">Reference proteome</keyword>
<dbReference type="EMBL" id="JALJOR010000010">
    <property type="protein sequence ID" value="KAK9810089.1"/>
    <property type="molecule type" value="Genomic_DNA"/>
</dbReference>
<organism evidence="2 3">
    <name type="scientific">[Myrmecia] bisecta</name>
    <dbReference type="NCBI Taxonomy" id="41462"/>
    <lineage>
        <taxon>Eukaryota</taxon>
        <taxon>Viridiplantae</taxon>
        <taxon>Chlorophyta</taxon>
        <taxon>core chlorophytes</taxon>
        <taxon>Trebouxiophyceae</taxon>
        <taxon>Trebouxiales</taxon>
        <taxon>Trebouxiaceae</taxon>
        <taxon>Myrmecia</taxon>
    </lineage>
</organism>
<proteinExistence type="predicted"/>
<dbReference type="Proteomes" id="UP001489004">
    <property type="component" value="Unassembled WGS sequence"/>
</dbReference>
<accession>A0AAW1PQB8</accession>
<dbReference type="Gene3D" id="3.40.50.300">
    <property type="entry name" value="P-loop containing nucleotide triphosphate hydrolases"/>
    <property type="match status" value="1"/>
</dbReference>
<sequence length="253" mass="26245">MATSGSASVDGGKGSGGLRQYYVAVGSTDVKMQTLIDLLLAMQANGPHRLAVVCSSRDSLDLLISSLAPIKSVAVHAMHSDMDDENRKRVLSSFLTAASTPAMPAISGSAPITAPAGAEGPQEGRATSDRAEQENATETSAEQGESQPAVVRQPPPQPAAQVLATTDVCLKAAEGQQQSLGLQLLISYDLPARKELYTRRLSMVLGSRGPRIAVQFVVAGEMAGFRALEGFAGSSTIDIMPVHVADIVSGTAT</sequence>
<comment type="caution">
    <text evidence="2">The sequence shown here is derived from an EMBL/GenBank/DDBJ whole genome shotgun (WGS) entry which is preliminary data.</text>
</comment>
<reference evidence="2 3" key="1">
    <citation type="journal article" date="2024" name="Nat. Commun.">
        <title>Phylogenomics reveals the evolutionary origins of lichenization in chlorophyte algae.</title>
        <authorList>
            <person name="Puginier C."/>
            <person name="Libourel C."/>
            <person name="Otte J."/>
            <person name="Skaloud P."/>
            <person name="Haon M."/>
            <person name="Grisel S."/>
            <person name="Petersen M."/>
            <person name="Berrin J.G."/>
            <person name="Delaux P.M."/>
            <person name="Dal Grande F."/>
            <person name="Keller J."/>
        </authorList>
    </citation>
    <scope>NUCLEOTIDE SEQUENCE [LARGE SCALE GENOMIC DNA]</scope>
    <source>
        <strain evidence="2 3">SAG 2043</strain>
    </source>
</reference>
<evidence type="ECO:0000313" key="3">
    <source>
        <dbReference type="Proteomes" id="UP001489004"/>
    </source>
</evidence>
<feature type="compositionally biased region" description="Polar residues" evidence="1">
    <location>
        <begin position="134"/>
        <end position="146"/>
    </location>
</feature>
<evidence type="ECO:0000313" key="2">
    <source>
        <dbReference type="EMBL" id="KAK9810089.1"/>
    </source>
</evidence>
<gene>
    <name evidence="2" type="ORF">WJX72_004629</name>
</gene>
<feature type="region of interest" description="Disordered" evidence="1">
    <location>
        <begin position="105"/>
        <end position="157"/>
    </location>
</feature>
<name>A0AAW1PQB8_9CHLO</name>
<dbReference type="SUPFAM" id="SSF52540">
    <property type="entry name" value="P-loop containing nucleoside triphosphate hydrolases"/>
    <property type="match status" value="1"/>
</dbReference>
<evidence type="ECO:0000256" key="1">
    <source>
        <dbReference type="SAM" id="MobiDB-lite"/>
    </source>
</evidence>
<protein>
    <submittedName>
        <fullName evidence="2">Uncharacterized protein</fullName>
    </submittedName>
</protein>
<dbReference type="AlphaFoldDB" id="A0AAW1PQB8"/>